<dbReference type="InterPro" id="IPR036890">
    <property type="entry name" value="HATPase_C_sf"/>
</dbReference>
<dbReference type="SUPFAM" id="SSF55874">
    <property type="entry name" value="ATPase domain of HSP90 chaperone/DNA topoisomerase II/histidine kinase"/>
    <property type="match status" value="1"/>
</dbReference>
<evidence type="ECO:0000256" key="8">
    <source>
        <dbReference type="ARBA" id="ARBA00023136"/>
    </source>
</evidence>
<evidence type="ECO:0000256" key="2">
    <source>
        <dbReference type="ARBA" id="ARBA00022475"/>
    </source>
</evidence>
<keyword evidence="4" id="KW-0812">Transmembrane</keyword>
<keyword evidence="7" id="KW-0902">Two-component regulatory system</keyword>
<dbReference type="InterPro" id="IPR005467">
    <property type="entry name" value="His_kinase_dom"/>
</dbReference>
<dbReference type="EMBL" id="JAPNNL010000011">
    <property type="protein sequence ID" value="MDA0632742.1"/>
    <property type="molecule type" value="Genomic_DNA"/>
</dbReference>
<keyword evidence="6" id="KW-1133">Transmembrane helix</keyword>
<dbReference type="PANTHER" id="PTHR24421">
    <property type="entry name" value="NITRATE/NITRITE SENSOR PROTEIN NARX-RELATED"/>
    <property type="match status" value="1"/>
</dbReference>
<gene>
    <name evidence="11" type="ORF">OUY22_04880</name>
</gene>
<protein>
    <submittedName>
        <fullName evidence="11">Histidine kinase</fullName>
    </submittedName>
</protein>
<keyword evidence="12" id="KW-1185">Reference proteome</keyword>
<comment type="subcellular location">
    <subcellularLocation>
        <location evidence="1">Cell membrane</location>
        <topology evidence="1">Multi-pass membrane protein</topology>
    </subcellularLocation>
</comment>
<evidence type="ECO:0000256" key="4">
    <source>
        <dbReference type="ARBA" id="ARBA00022692"/>
    </source>
</evidence>
<dbReference type="Pfam" id="PF07730">
    <property type="entry name" value="HisKA_3"/>
    <property type="match status" value="1"/>
</dbReference>
<evidence type="ECO:0000256" key="9">
    <source>
        <dbReference type="SAM" id="MobiDB-lite"/>
    </source>
</evidence>
<dbReference type="InterPro" id="IPR050482">
    <property type="entry name" value="Sensor_HK_TwoCompSys"/>
</dbReference>
<dbReference type="RefSeq" id="WP_270153523.1">
    <property type="nucleotide sequence ID" value="NZ_JAPNNL010000011.1"/>
</dbReference>
<feature type="domain" description="Histidine kinase" evidence="10">
    <location>
        <begin position="268"/>
        <end position="354"/>
    </location>
</feature>
<dbReference type="Gene3D" id="3.30.565.10">
    <property type="entry name" value="Histidine kinase-like ATPase, C-terminal domain"/>
    <property type="match status" value="1"/>
</dbReference>
<evidence type="ECO:0000256" key="7">
    <source>
        <dbReference type="ARBA" id="ARBA00023012"/>
    </source>
</evidence>
<dbReference type="Gene3D" id="1.20.5.1930">
    <property type="match status" value="1"/>
</dbReference>
<feature type="region of interest" description="Disordered" evidence="9">
    <location>
        <begin position="65"/>
        <end position="84"/>
    </location>
</feature>
<dbReference type="PROSITE" id="PS50109">
    <property type="entry name" value="HIS_KIN"/>
    <property type="match status" value="1"/>
</dbReference>
<name>A0ABT4S6A5_9ACTN</name>
<evidence type="ECO:0000313" key="12">
    <source>
        <dbReference type="Proteomes" id="UP001144036"/>
    </source>
</evidence>
<dbReference type="SMART" id="SM00387">
    <property type="entry name" value="HATPase_c"/>
    <property type="match status" value="1"/>
</dbReference>
<keyword evidence="2" id="KW-1003">Cell membrane</keyword>
<evidence type="ECO:0000256" key="5">
    <source>
        <dbReference type="ARBA" id="ARBA00022777"/>
    </source>
</evidence>
<dbReference type="CDD" id="cd16917">
    <property type="entry name" value="HATPase_UhpB-NarQ-NarX-like"/>
    <property type="match status" value="1"/>
</dbReference>
<sequence>MSPRDRRRSSREALAGFLDAERPALLRAYLARLEDAHPPLTGDPELRRQALTHAGRTIADVARSLRLGRPSAGDDGRTGAGTAAGRLHPRVSLRAATCLADVTLDAASEYLATREDGGEALGLVMRSLTESVLTRVHETTLAYSSRLLHDLDTAYTDERRRIARDLHDRVGSGLGVAHHQLELAEASRTDPTGAMNRVVLAHEAIQDAMVGTRSIVTGLHTGDQVRHLEKELARLVETTASDDVIMRLRVDGDEAWASGKVLGETFLIVREAVRNAVTHGAPGMVLITVDITPGRLRATVDDDGRGFDLDRALRSPGLGLTSMRERAELMGGRVTLTPVADRGTRVDLVVPLSERRDG</sequence>
<dbReference type="PANTHER" id="PTHR24421:SF37">
    <property type="entry name" value="SENSOR HISTIDINE KINASE NARS"/>
    <property type="match status" value="1"/>
</dbReference>
<keyword evidence="8" id="KW-0472">Membrane</keyword>
<dbReference type="InterPro" id="IPR011712">
    <property type="entry name" value="Sig_transdc_His_kin_sub3_dim/P"/>
</dbReference>
<keyword evidence="5 11" id="KW-0418">Kinase</keyword>
<dbReference type="InterPro" id="IPR003594">
    <property type="entry name" value="HATPase_dom"/>
</dbReference>
<proteinExistence type="predicted"/>
<dbReference type="GO" id="GO:0016301">
    <property type="term" value="F:kinase activity"/>
    <property type="evidence" value="ECO:0007669"/>
    <property type="project" value="UniProtKB-KW"/>
</dbReference>
<evidence type="ECO:0000313" key="11">
    <source>
        <dbReference type="EMBL" id="MDA0632742.1"/>
    </source>
</evidence>
<comment type="caution">
    <text evidence="11">The sequence shown here is derived from an EMBL/GenBank/DDBJ whole genome shotgun (WGS) entry which is preliminary data.</text>
</comment>
<keyword evidence="3" id="KW-0808">Transferase</keyword>
<dbReference type="Proteomes" id="UP001144036">
    <property type="component" value="Unassembled WGS sequence"/>
</dbReference>
<evidence type="ECO:0000256" key="3">
    <source>
        <dbReference type="ARBA" id="ARBA00022679"/>
    </source>
</evidence>
<evidence type="ECO:0000259" key="10">
    <source>
        <dbReference type="PROSITE" id="PS50109"/>
    </source>
</evidence>
<accession>A0ABT4S6A5</accession>
<reference evidence="11" key="1">
    <citation type="submission" date="2022-11" db="EMBL/GenBank/DDBJ databases">
        <title>Nonomuraea corallina sp. nov., a new species of the genus Nonomuraea isolated from sea side sediment in Thai sea.</title>
        <authorList>
            <person name="Ngamcharungchit C."/>
            <person name="Matsumoto A."/>
            <person name="Suriyachadkun C."/>
            <person name="Panbangred W."/>
            <person name="Inahashi Y."/>
            <person name="Intra B."/>
        </authorList>
    </citation>
    <scope>NUCLEOTIDE SEQUENCE</scope>
    <source>
        <strain evidence="11">MCN248</strain>
    </source>
</reference>
<dbReference type="Pfam" id="PF02518">
    <property type="entry name" value="HATPase_c"/>
    <property type="match status" value="1"/>
</dbReference>
<evidence type="ECO:0000256" key="1">
    <source>
        <dbReference type="ARBA" id="ARBA00004651"/>
    </source>
</evidence>
<evidence type="ECO:0000256" key="6">
    <source>
        <dbReference type="ARBA" id="ARBA00022989"/>
    </source>
</evidence>
<organism evidence="11 12">
    <name type="scientific">Nonomuraea corallina</name>
    <dbReference type="NCBI Taxonomy" id="2989783"/>
    <lineage>
        <taxon>Bacteria</taxon>
        <taxon>Bacillati</taxon>
        <taxon>Actinomycetota</taxon>
        <taxon>Actinomycetes</taxon>
        <taxon>Streptosporangiales</taxon>
        <taxon>Streptosporangiaceae</taxon>
        <taxon>Nonomuraea</taxon>
    </lineage>
</organism>